<feature type="compositionally biased region" description="Polar residues" evidence="1">
    <location>
        <begin position="135"/>
        <end position="151"/>
    </location>
</feature>
<gene>
    <name evidence="2" type="ORF">KAJ83_11165</name>
</gene>
<evidence type="ECO:0000313" key="2">
    <source>
        <dbReference type="EMBL" id="MBP5857571.1"/>
    </source>
</evidence>
<dbReference type="RefSeq" id="WP_210682147.1">
    <property type="nucleotide sequence ID" value="NZ_JAGMWN010000004.1"/>
</dbReference>
<protein>
    <submittedName>
        <fullName evidence="2">Uncharacterized protein</fullName>
    </submittedName>
</protein>
<reference evidence="2" key="1">
    <citation type="submission" date="2021-04" db="EMBL/GenBank/DDBJ databases">
        <authorList>
            <person name="Zhang D.-C."/>
        </authorList>
    </citation>
    <scope>NUCLEOTIDE SEQUENCE</scope>
    <source>
        <strain evidence="2">CGMCC 1.15697</strain>
    </source>
</reference>
<organism evidence="2 3">
    <name type="scientific">Marivibrio halodurans</name>
    <dbReference type="NCBI Taxonomy" id="2039722"/>
    <lineage>
        <taxon>Bacteria</taxon>
        <taxon>Pseudomonadati</taxon>
        <taxon>Pseudomonadota</taxon>
        <taxon>Alphaproteobacteria</taxon>
        <taxon>Rhodospirillales</taxon>
        <taxon>Rhodospirillaceae</taxon>
        <taxon>Marivibrio</taxon>
    </lineage>
</organism>
<feature type="region of interest" description="Disordered" evidence="1">
    <location>
        <begin position="1"/>
        <end position="159"/>
    </location>
</feature>
<evidence type="ECO:0000256" key="1">
    <source>
        <dbReference type="SAM" id="MobiDB-lite"/>
    </source>
</evidence>
<dbReference type="Proteomes" id="UP000672602">
    <property type="component" value="Unassembled WGS sequence"/>
</dbReference>
<name>A0A8J7SNC1_9PROT</name>
<comment type="caution">
    <text evidence="2">The sequence shown here is derived from an EMBL/GenBank/DDBJ whole genome shotgun (WGS) entry which is preliminary data.</text>
</comment>
<sequence length="159" mass="16380">MADIAGIGGGSGAFGYSPTRSAAEDIRADDASASRRFEEEATRPVQDRTEVPALDDTAADTAPADTDQETSPGGQQELAEDTVSLSDGAQQALAANDAGAPVDRPVEPGAGNLSAEGARATNETNQVARQEDTTTEVNGNQNNQSETTRTLGQLVDQFA</sequence>
<feature type="compositionally biased region" description="Basic and acidic residues" evidence="1">
    <location>
        <begin position="22"/>
        <end position="50"/>
    </location>
</feature>
<accession>A0A8J7SNC1</accession>
<feature type="compositionally biased region" description="Gly residues" evidence="1">
    <location>
        <begin position="1"/>
        <end position="13"/>
    </location>
</feature>
<evidence type="ECO:0000313" key="3">
    <source>
        <dbReference type="Proteomes" id="UP000672602"/>
    </source>
</evidence>
<dbReference type="AlphaFoldDB" id="A0A8J7SNC1"/>
<feature type="compositionally biased region" description="Low complexity" evidence="1">
    <location>
        <begin position="87"/>
        <end position="100"/>
    </location>
</feature>
<dbReference type="EMBL" id="JAGMWN010000004">
    <property type="protein sequence ID" value="MBP5857571.1"/>
    <property type="molecule type" value="Genomic_DNA"/>
</dbReference>
<feature type="compositionally biased region" description="Low complexity" evidence="1">
    <location>
        <begin position="52"/>
        <end position="65"/>
    </location>
</feature>
<keyword evidence="3" id="KW-1185">Reference proteome</keyword>
<proteinExistence type="predicted"/>